<dbReference type="GO" id="GO:0005886">
    <property type="term" value="C:plasma membrane"/>
    <property type="evidence" value="ECO:0007669"/>
    <property type="project" value="TreeGrafter"/>
</dbReference>
<evidence type="ECO:0000313" key="9">
    <source>
        <dbReference type="Proteomes" id="UP000316988"/>
    </source>
</evidence>
<dbReference type="Pfam" id="PF00860">
    <property type="entry name" value="Xan_ur_permease"/>
    <property type="match status" value="1"/>
</dbReference>
<dbReference type="Proteomes" id="UP000316988">
    <property type="component" value="Unassembled WGS sequence"/>
</dbReference>
<comment type="subcellular location">
    <subcellularLocation>
        <location evidence="1">Membrane</location>
        <topology evidence="1">Multi-pass membrane protein</topology>
    </subcellularLocation>
</comment>
<organism evidence="8 9">
    <name type="scientific">Aeromicrobium piscarium</name>
    <dbReference type="NCBI Taxonomy" id="2590901"/>
    <lineage>
        <taxon>Bacteria</taxon>
        <taxon>Bacillati</taxon>
        <taxon>Actinomycetota</taxon>
        <taxon>Actinomycetes</taxon>
        <taxon>Propionibacteriales</taxon>
        <taxon>Nocardioidaceae</taxon>
        <taxon>Aeromicrobium</taxon>
    </lineage>
</organism>
<feature type="transmembrane region" description="Helical" evidence="7">
    <location>
        <begin position="105"/>
        <end position="126"/>
    </location>
</feature>
<keyword evidence="3" id="KW-0813">Transport</keyword>
<feature type="transmembrane region" description="Helical" evidence="7">
    <location>
        <begin position="253"/>
        <end position="270"/>
    </location>
</feature>
<keyword evidence="6 7" id="KW-0472">Membrane</keyword>
<gene>
    <name evidence="8" type="ORF">FNM00_00155</name>
</gene>
<feature type="transmembrane region" description="Helical" evidence="7">
    <location>
        <begin position="188"/>
        <end position="204"/>
    </location>
</feature>
<accession>A0A554SQC6</accession>
<evidence type="ECO:0000256" key="3">
    <source>
        <dbReference type="ARBA" id="ARBA00022448"/>
    </source>
</evidence>
<feature type="transmembrane region" description="Helical" evidence="7">
    <location>
        <begin position="58"/>
        <end position="74"/>
    </location>
</feature>
<sequence length="455" mass="46919">MFSWKVVYDGKTPPPGKAVGPHERMSWGRTAGIGIQHVVAMFGATFVFPVVMGLDPNLAILFSGICTMLFLVIVKNWVPSYLGTSAAFVGAVAAIRGQGGDSADVTGAILVAGLVLLAVGVGVHFAGPGMLKKVLPPAVTGAVVMLIGFNLAPVVAGIYWPQDQWVALATAAFLMLGAVLLPGFWARIAVFLALVFGFLLSWVLDMTAGGIANAETGEVADRVNFSGIGDAAWFGLPSGTLADGVSAVHGPSFSLTFTLLVLPGVIALIAENTGHVRGIADMTGADLDPYMGRALGADGFATALASSFGGSPTTTYAENMGVMSATRIYSTAAYWFAAGFAIILGLCPKFGVIINAIPGGVLGGVTVVLYGMIGLIGAKIWVDNGVNFGNPVNMVPLAAGLVAGIGDVTLKITDDFQLSGIAFGTLLLVVMYHLVKGKEKSLENTDDDKTDPTFT</sequence>
<evidence type="ECO:0000256" key="6">
    <source>
        <dbReference type="ARBA" id="ARBA00023136"/>
    </source>
</evidence>
<reference evidence="8 9" key="1">
    <citation type="submission" date="2019-07" db="EMBL/GenBank/DDBJ databases">
        <authorList>
            <person name="Zhao L.H."/>
        </authorList>
    </citation>
    <scope>NUCLEOTIDE SEQUENCE [LARGE SCALE GENOMIC DNA]</scope>
    <source>
        <strain evidence="8 9">Co35</strain>
    </source>
</reference>
<feature type="transmembrane region" description="Helical" evidence="7">
    <location>
        <begin position="394"/>
        <end position="410"/>
    </location>
</feature>
<proteinExistence type="inferred from homology"/>
<evidence type="ECO:0000256" key="1">
    <source>
        <dbReference type="ARBA" id="ARBA00004141"/>
    </source>
</evidence>
<comment type="similarity">
    <text evidence="2">Belongs to the nucleobase:cation symporter-2 (NCS2) (TC 2.A.40) family.</text>
</comment>
<dbReference type="PANTHER" id="PTHR42810">
    <property type="entry name" value="PURINE PERMEASE C1399.01C-RELATED"/>
    <property type="match status" value="1"/>
</dbReference>
<name>A0A554SQC6_9ACTN</name>
<feature type="transmembrane region" description="Helical" evidence="7">
    <location>
        <begin position="138"/>
        <end position="159"/>
    </location>
</feature>
<keyword evidence="4 7" id="KW-0812">Transmembrane</keyword>
<comment type="caution">
    <text evidence="8">The sequence shown here is derived from an EMBL/GenBank/DDBJ whole genome shotgun (WGS) entry which is preliminary data.</text>
</comment>
<keyword evidence="9" id="KW-1185">Reference proteome</keyword>
<evidence type="ECO:0000256" key="4">
    <source>
        <dbReference type="ARBA" id="ARBA00022692"/>
    </source>
</evidence>
<evidence type="ECO:0000256" key="7">
    <source>
        <dbReference type="SAM" id="Phobius"/>
    </source>
</evidence>
<protein>
    <submittedName>
        <fullName evidence="8">Nitrate reductase</fullName>
    </submittedName>
</protein>
<evidence type="ECO:0000313" key="8">
    <source>
        <dbReference type="EMBL" id="TSD68536.1"/>
    </source>
</evidence>
<dbReference type="GO" id="GO:0042907">
    <property type="term" value="F:xanthine transmembrane transporter activity"/>
    <property type="evidence" value="ECO:0007669"/>
    <property type="project" value="TreeGrafter"/>
</dbReference>
<dbReference type="InterPro" id="IPR006043">
    <property type="entry name" value="NCS2"/>
</dbReference>
<dbReference type="PANTHER" id="PTHR42810:SF2">
    <property type="entry name" value="PURINE PERMEASE C1399.01C-RELATED"/>
    <property type="match status" value="1"/>
</dbReference>
<dbReference type="OrthoDB" id="9779092at2"/>
<feature type="transmembrane region" description="Helical" evidence="7">
    <location>
        <begin position="333"/>
        <end position="354"/>
    </location>
</feature>
<feature type="transmembrane region" description="Helical" evidence="7">
    <location>
        <begin position="360"/>
        <end position="382"/>
    </location>
</feature>
<feature type="transmembrane region" description="Helical" evidence="7">
    <location>
        <begin position="416"/>
        <end position="435"/>
    </location>
</feature>
<dbReference type="EMBL" id="VLNT01000001">
    <property type="protein sequence ID" value="TSD68536.1"/>
    <property type="molecule type" value="Genomic_DNA"/>
</dbReference>
<evidence type="ECO:0000256" key="5">
    <source>
        <dbReference type="ARBA" id="ARBA00022989"/>
    </source>
</evidence>
<feature type="transmembrane region" description="Helical" evidence="7">
    <location>
        <begin position="81"/>
        <end position="99"/>
    </location>
</feature>
<evidence type="ECO:0000256" key="2">
    <source>
        <dbReference type="ARBA" id="ARBA00008821"/>
    </source>
</evidence>
<dbReference type="AlphaFoldDB" id="A0A554SQC6"/>
<feature type="transmembrane region" description="Helical" evidence="7">
    <location>
        <begin position="165"/>
        <end position="181"/>
    </location>
</feature>
<keyword evidence="5 7" id="KW-1133">Transmembrane helix</keyword>